<dbReference type="EMBL" id="JABRWM010000002">
    <property type="protein sequence ID" value="NRF17833.1"/>
    <property type="molecule type" value="Genomic_DNA"/>
</dbReference>
<gene>
    <name evidence="1" type="ORF">FOB26_01520</name>
</gene>
<dbReference type="SUPFAM" id="SSF55729">
    <property type="entry name" value="Acyl-CoA N-acyltransferases (Nat)"/>
    <property type="match status" value="1"/>
</dbReference>
<evidence type="ECO:0000313" key="1">
    <source>
        <dbReference type="EMBL" id="NRF17833.1"/>
    </source>
</evidence>
<dbReference type="Gene3D" id="3.40.630.30">
    <property type="match status" value="1"/>
</dbReference>
<name>A0AA44EGM5_9HYPH</name>
<dbReference type="RefSeq" id="WP_155269260.1">
    <property type="nucleotide sequence ID" value="NZ_DAIQSG010000041.1"/>
</dbReference>
<comment type="caution">
    <text evidence="1">The sequence shown here is derived from an EMBL/GenBank/DDBJ whole genome shotgun (WGS) entry which is preliminary data.</text>
</comment>
<sequence>MKSKPQIIRALHKDDLDDVARLFQKTFRSSAAASPAVKAALSDTFLNHPHADDELTSQVLADETGKVGGFIGIIPVKMVIEGRPVRAACAGSMMVEHPSENPLAGVRLLRSFLSGPQDVSISETANATALRMWRGLGHGPLTAYSLNWLRLLRPGAAVGAITANVHPAGRLLKPFGKLADGVARLARIEPFRLQTANPRAPVFRDADAPELAEALLTLATAHTLQPDWNEGTLRWLLRQASEKPLYGKIVRRVAYEKDGSPLGAYVYYGRPGGIAWTLQLLARPERVDATLDDMLHHAHDAGCAAIRGSGQPWLTAPLLSRKALFLGRSFTVAHTQDAEIRRALDGGAALISGLAGETWSPLIGNRFN</sequence>
<dbReference type="InterPro" id="IPR016181">
    <property type="entry name" value="Acyl_CoA_acyltransferase"/>
</dbReference>
<proteinExistence type="predicted"/>
<geneLocation type="plasmid" evidence="1">
    <name>unnamed2</name>
</geneLocation>
<keyword evidence="2" id="KW-1185">Reference proteome</keyword>
<evidence type="ECO:0000313" key="2">
    <source>
        <dbReference type="Proteomes" id="UP001155820"/>
    </source>
</evidence>
<protein>
    <submittedName>
        <fullName evidence="1">Uncharacterized protein</fullName>
    </submittedName>
</protein>
<organism evidence="1 2">
    <name type="scientific">Agrobacterium pusense</name>
    <dbReference type="NCBI Taxonomy" id="648995"/>
    <lineage>
        <taxon>Bacteria</taxon>
        <taxon>Pseudomonadati</taxon>
        <taxon>Pseudomonadota</taxon>
        <taxon>Alphaproteobacteria</taxon>
        <taxon>Hyphomicrobiales</taxon>
        <taxon>Rhizobiaceae</taxon>
        <taxon>Rhizobium/Agrobacterium group</taxon>
        <taxon>Agrobacterium</taxon>
    </lineage>
</organism>
<dbReference type="Proteomes" id="UP001155820">
    <property type="component" value="Unassembled WGS sequence"/>
</dbReference>
<keyword evidence="1" id="KW-0614">Plasmid</keyword>
<dbReference type="AlphaFoldDB" id="A0AA44EGM5"/>
<accession>A0AA44EGM5</accession>
<reference evidence="1" key="1">
    <citation type="submission" date="2019-07" db="EMBL/GenBank/DDBJ databases">
        <title>FDA dAtabase for Regulatory Grade micrObial Sequences (FDA-ARGOS): Supporting development and validation of Infectious Disease Dx tests.</title>
        <authorList>
            <person name="Bachman M."/>
            <person name="Young C."/>
            <person name="Tallon L."/>
            <person name="Sadzewicz L."/>
            <person name="Vavikolanu K."/>
            <person name="Mehta A."/>
            <person name="Aluvathingal J."/>
            <person name="Nadendla S."/>
            <person name="Nandy P."/>
            <person name="Geyer C."/>
            <person name="Yan Y."/>
            <person name="Sichtig H."/>
        </authorList>
    </citation>
    <scope>NUCLEOTIDE SEQUENCE</scope>
    <source>
        <strain evidence="1">FDAARGOS_618</strain>
        <plasmid evidence="1">unnamed2</plasmid>
    </source>
</reference>